<sequence length="70" mass="7658">MGAFINAIMRSAEAAFRRELVTRGADESPMRRAQNLPLAALIAPRDRDTSAAASRIHRLYTDQAASPKGF</sequence>
<organism evidence="1 2">
    <name type="scientific">Plutella xylostella</name>
    <name type="common">Diamondback moth</name>
    <name type="synonym">Plutella maculipennis</name>
    <dbReference type="NCBI Taxonomy" id="51655"/>
    <lineage>
        <taxon>Eukaryota</taxon>
        <taxon>Metazoa</taxon>
        <taxon>Ecdysozoa</taxon>
        <taxon>Arthropoda</taxon>
        <taxon>Hexapoda</taxon>
        <taxon>Insecta</taxon>
        <taxon>Pterygota</taxon>
        <taxon>Neoptera</taxon>
        <taxon>Endopterygota</taxon>
        <taxon>Lepidoptera</taxon>
        <taxon>Glossata</taxon>
        <taxon>Ditrysia</taxon>
        <taxon>Yponomeutoidea</taxon>
        <taxon>Plutellidae</taxon>
        <taxon>Plutella</taxon>
    </lineage>
</organism>
<evidence type="ECO:0000313" key="2">
    <source>
        <dbReference type="Proteomes" id="UP000823941"/>
    </source>
</evidence>
<dbReference type="Proteomes" id="UP000823941">
    <property type="component" value="Chromosome 5"/>
</dbReference>
<reference evidence="1 2" key="1">
    <citation type="submission" date="2021-06" db="EMBL/GenBank/DDBJ databases">
        <title>A haploid diamondback moth (Plutella xylostella L.) genome assembly resolves 31 chromosomes and identifies a diamide resistance mutation.</title>
        <authorList>
            <person name="Ward C.M."/>
            <person name="Perry K.D."/>
            <person name="Baker G."/>
            <person name="Powis K."/>
            <person name="Heckel D.G."/>
            <person name="Baxter S.W."/>
        </authorList>
    </citation>
    <scope>NUCLEOTIDE SEQUENCE [LARGE SCALE GENOMIC DNA]</scope>
    <source>
        <strain evidence="1 2">LV</strain>
        <tissue evidence="1">Single pupa</tissue>
    </source>
</reference>
<accession>A0ABQ7R104</accession>
<gene>
    <name evidence="1" type="ORF">JYU34_003819</name>
</gene>
<comment type="caution">
    <text evidence="1">The sequence shown here is derived from an EMBL/GenBank/DDBJ whole genome shotgun (WGS) entry which is preliminary data.</text>
</comment>
<name>A0ABQ7R104_PLUXY</name>
<proteinExistence type="predicted"/>
<evidence type="ECO:0000313" key="1">
    <source>
        <dbReference type="EMBL" id="KAG7310968.1"/>
    </source>
</evidence>
<keyword evidence="2" id="KW-1185">Reference proteome</keyword>
<protein>
    <submittedName>
        <fullName evidence="1">Uncharacterized protein</fullName>
    </submittedName>
</protein>
<dbReference type="EMBL" id="JAHIBW010000005">
    <property type="protein sequence ID" value="KAG7310968.1"/>
    <property type="molecule type" value="Genomic_DNA"/>
</dbReference>